<organism evidence="1 2">
    <name type="scientific">Rotaria socialis</name>
    <dbReference type="NCBI Taxonomy" id="392032"/>
    <lineage>
        <taxon>Eukaryota</taxon>
        <taxon>Metazoa</taxon>
        <taxon>Spiralia</taxon>
        <taxon>Gnathifera</taxon>
        <taxon>Rotifera</taxon>
        <taxon>Eurotatoria</taxon>
        <taxon>Bdelloidea</taxon>
        <taxon>Philodinida</taxon>
        <taxon>Philodinidae</taxon>
        <taxon>Rotaria</taxon>
    </lineage>
</organism>
<gene>
    <name evidence="1" type="ORF">TSG867_LOCUS27757</name>
</gene>
<accession>A0A821BZT1</accession>
<reference evidence="1" key="1">
    <citation type="submission" date="2021-02" db="EMBL/GenBank/DDBJ databases">
        <authorList>
            <person name="Nowell W R."/>
        </authorList>
    </citation>
    <scope>NUCLEOTIDE SEQUENCE</scope>
</reference>
<dbReference type="AlphaFoldDB" id="A0A821BZT1"/>
<sequence length="44" mass="5080">MDFVELKISWPELLKTDADIANEINELNLQLQQGAITIIEFFSK</sequence>
<feature type="non-terminal residue" evidence="1">
    <location>
        <position position="1"/>
    </location>
</feature>
<protein>
    <submittedName>
        <fullName evidence="1">Uncharacterized protein</fullName>
    </submittedName>
</protein>
<evidence type="ECO:0000313" key="1">
    <source>
        <dbReference type="EMBL" id="CAF4599932.1"/>
    </source>
</evidence>
<evidence type="ECO:0000313" key="2">
    <source>
        <dbReference type="Proteomes" id="UP000663862"/>
    </source>
</evidence>
<proteinExistence type="predicted"/>
<dbReference type="EMBL" id="CAJOBQ010003254">
    <property type="protein sequence ID" value="CAF4599932.1"/>
    <property type="molecule type" value="Genomic_DNA"/>
</dbReference>
<dbReference type="Proteomes" id="UP000663862">
    <property type="component" value="Unassembled WGS sequence"/>
</dbReference>
<comment type="caution">
    <text evidence="1">The sequence shown here is derived from an EMBL/GenBank/DDBJ whole genome shotgun (WGS) entry which is preliminary data.</text>
</comment>
<name>A0A821BZT1_9BILA</name>